<accession>A0AAV1M890</accession>
<feature type="transmembrane region" description="Helical" evidence="1">
    <location>
        <begin position="12"/>
        <end position="31"/>
    </location>
</feature>
<reference evidence="2 3" key="1">
    <citation type="submission" date="2023-11" db="EMBL/GenBank/DDBJ databases">
        <authorList>
            <person name="Hedman E."/>
            <person name="Englund M."/>
            <person name="Stromberg M."/>
            <person name="Nyberg Akerstrom W."/>
            <person name="Nylinder S."/>
            <person name="Jareborg N."/>
            <person name="Kallberg Y."/>
            <person name="Kronander E."/>
        </authorList>
    </citation>
    <scope>NUCLEOTIDE SEQUENCE [LARGE SCALE GENOMIC DNA]</scope>
</reference>
<dbReference type="AlphaFoldDB" id="A0AAV1M890"/>
<keyword evidence="1" id="KW-1133">Transmembrane helix</keyword>
<dbReference type="Proteomes" id="UP001314205">
    <property type="component" value="Unassembled WGS sequence"/>
</dbReference>
<keyword evidence="1" id="KW-0812">Transmembrane</keyword>
<dbReference type="EMBL" id="CAVLGL010000148">
    <property type="protein sequence ID" value="CAK1603329.1"/>
    <property type="molecule type" value="Genomic_DNA"/>
</dbReference>
<keyword evidence="1" id="KW-0472">Membrane</keyword>
<organism evidence="2 3">
    <name type="scientific">Parnassius mnemosyne</name>
    <name type="common">clouded apollo</name>
    <dbReference type="NCBI Taxonomy" id="213953"/>
    <lineage>
        <taxon>Eukaryota</taxon>
        <taxon>Metazoa</taxon>
        <taxon>Ecdysozoa</taxon>
        <taxon>Arthropoda</taxon>
        <taxon>Hexapoda</taxon>
        <taxon>Insecta</taxon>
        <taxon>Pterygota</taxon>
        <taxon>Neoptera</taxon>
        <taxon>Endopterygota</taxon>
        <taxon>Lepidoptera</taxon>
        <taxon>Glossata</taxon>
        <taxon>Ditrysia</taxon>
        <taxon>Papilionoidea</taxon>
        <taxon>Papilionidae</taxon>
        <taxon>Parnassiinae</taxon>
        <taxon>Parnassini</taxon>
        <taxon>Parnassius</taxon>
        <taxon>Driopa</taxon>
    </lineage>
</organism>
<evidence type="ECO:0000313" key="2">
    <source>
        <dbReference type="EMBL" id="CAK1603329.1"/>
    </source>
</evidence>
<keyword evidence="3" id="KW-1185">Reference proteome</keyword>
<name>A0AAV1M890_9NEOP</name>
<evidence type="ECO:0000256" key="1">
    <source>
        <dbReference type="SAM" id="Phobius"/>
    </source>
</evidence>
<evidence type="ECO:0000313" key="3">
    <source>
        <dbReference type="Proteomes" id="UP001314205"/>
    </source>
</evidence>
<proteinExistence type="predicted"/>
<gene>
    <name evidence="2" type="ORF">PARMNEM_LOCUS21719</name>
</gene>
<comment type="caution">
    <text evidence="2">The sequence shown here is derived from an EMBL/GenBank/DDBJ whole genome shotgun (WGS) entry which is preliminary data.</text>
</comment>
<protein>
    <recommendedName>
        <fullName evidence="4">Secreted protein</fullName>
    </recommendedName>
</protein>
<sequence>MIKRAQILEFFFRFTLILLIPTHFDMGELLLNRTMTRRSRISQEWKPCTLLNTPTIHEPFIYGRASRVVDQISKKKSIVRKTRARQIKTR</sequence>
<evidence type="ECO:0008006" key="4">
    <source>
        <dbReference type="Google" id="ProtNLM"/>
    </source>
</evidence>